<name>A0A9D2J6Q7_9FIRM</name>
<feature type="non-terminal residue" evidence="3">
    <location>
        <position position="65"/>
    </location>
</feature>
<feature type="chain" id="PRO_5038824359" description="Secreted protein" evidence="2">
    <location>
        <begin position="23"/>
        <end position="65"/>
    </location>
</feature>
<evidence type="ECO:0000313" key="4">
    <source>
        <dbReference type="Proteomes" id="UP000824049"/>
    </source>
</evidence>
<organism evidence="3 4">
    <name type="scientific">Candidatus Anaerobutyricum stercoris</name>
    <dbReference type="NCBI Taxonomy" id="2838457"/>
    <lineage>
        <taxon>Bacteria</taxon>
        <taxon>Bacillati</taxon>
        <taxon>Bacillota</taxon>
        <taxon>Clostridia</taxon>
        <taxon>Lachnospirales</taxon>
        <taxon>Lachnospiraceae</taxon>
        <taxon>Anaerobutyricum</taxon>
    </lineage>
</organism>
<accession>A0A9D2J6Q7</accession>
<evidence type="ECO:0000313" key="3">
    <source>
        <dbReference type="EMBL" id="HIZ38648.1"/>
    </source>
</evidence>
<proteinExistence type="predicted"/>
<feature type="signal peptide" evidence="2">
    <location>
        <begin position="1"/>
        <end position="22"/>
    </location>
</feature>
<gene>
    <name evidence="3" type="ORF">H9968_01800</name>
</gene>
<protein>
    <recommendedName>
        <fullName evidence="5">Secreted protein</fullName>
    </recommendedName>
</protein>
<reference evidence="3" key="2">
    <citation type="submission" date="2021-04" db="EMBL/GenBank/DDBJ databases">
        <authorList>
            <person name="Gilroy R."/>
        </authorList>
    </citation>
    <scope>NUCLEOTIDE SEQUENCE</scope>
    <source>
        <strain evidence="3">CHK179-28034</strain>
    </source>
</reference>
<dbReference type="Proteomes" id="UP000824049">
    <property type="component" value="Unassembled WGS sequence"/>
</dbReference>
<feature type="compositionally biased region" description="Basic and acidic residues" evidence="1">
    <location>
        <begin position="48"/>
        <end position="58"/>
    </location>
</feature>
<feature type="region of interest" description="Disordered" evidence="1">
    <location>
        <begin position="40"/>
        <end position="65"/>
    </location>
</feature>
<dbReference type="EMBL" id="DXBR01000021">
    <property type="protein sequence ID" value="HIZ38648.1"/>
    <property type="molecule type" value="Genomic_DNA"/>
</dbReference>
<evidence type="ECO:0008006" key="5">
    <source>
        <dbReference type="Google" id="ProtNLM"/>
    </source>
</evidence>
<keyword evidence="2" id="KW-0732">Signal</keyword>
<comment type="caution">
    <text evidence="3">The sequence shown here is derived from an EMBL/GenBank/DDBJ whole genome shotgun (WGS) entry which is preliminary data.</text>
</comment>
<reference evidence="3" key="1">
    <citation type="journal article" date="2021" name="PeerJ">
        <title>Extensive microbial diversity within the chicken gut microbiome revealed by metagenomics and culture.</title>
        <authorList>
            <person name="Gilroy R."/>
            <person name="Ravi A."/>
            <person name="Getino M."/>
            <person name="Pursley I."/>
            <person name="Horton D.L."/>
            <person name="Alikhan N.F."/>
            <person name="Baker D."/>
            <person name="Gharbi K."/>
            <person name="Hall N."/>
            <person name="Watson M."/>
            <person name="Adriaenssens E.M."/>
            <person name="Foster-Nyarko E."/>
            <person name="Jarju S."/>
            <person name="Secka A."/>
            <person name="Antonio M."/>
            <person name="Oren A."/>
            <person name="Chaudhuri R.R."/>
            <person name="La Ragione R."/>
            <person name="Hildebrand F."/>
            <person name="Pallen M.J."/>
        </authorList>
    </citation>
    <scope>NUCLEOTIDE SEQUENCE</scope>
    <source>
        <strain evidence="3">CHK179-28034</strain>
    </source>
</reference>
<dbReference type="AlphaFoldDB" id="A0A9D2J6Q7"/>
<evidence type="ECO:0000256" key="1">
    <source>
        <dbReference type="SAM" id="MobiDB-lite"/>
    </source>
</evidence>
<evidence type="ECO:0000256" key="2">
    <source>
        <dbReference type="SAM" id="SignalP"/>
    </source>
</evidence>
<sequence>MKKRNFWAKCIAFLLVVVMVLSEQNITTLGETIGSYAQERMTGSSEQETERAIIKEDSSQESSSA</sequence>